<feature type="transmembrane region" description="Helical" evidence="1">
    <location>
        <begin position="190"/>
        <end position="211"/>
    </location>
</feature>
<dbReference type="AlphaFoldDB" id="A0A7I9VC39"/>
<feature type="transmembrane region" description="Helical" evidence="1">
    <location>
        <begin position="37"/>
        <end position="61"/>
    </location>
</feature>
<feature type="transmembrane region" description="Helical" evidence="1">
    <location>
        <begin position="12"/>
        <end position="31"/>
    </location>
</feature>
<keyword evidence="1" id="KW-0472">Membrane</keyword>
<proteinExistence type="predicted"/>
<dbReference type="OrthoDB" id="64737at2"/>
<evidence type="ECO:0008006" key="4">
    <source>
        <dbReference type="Google" id="ProtNLM"/>
    </source>
</evidence>
<feature type="transmembrane region" description="Helical" evidence="1">
    <location>
        <begin position="108"/>
        <end position="129"/>
    </location>
</feature>
<accession>A0A7I9VC39</accession>
<dbReference type="InterPro" id="IPR009781">
    <property type="entry name" value="DUF1345"/>
</dbReference>
<organism evidence="2 3">
    <name type="scientific">Gordonia spumicola</name>
    <dbReference type="NCBI Taxonomy" id="589161"/>
    <lineage>
        <taxon>Bacteria</taxon>
        <taxon>Bacillati</taxon>
        <taxon>Actinomycetota</taxon>
        <taxon>Actinomycetes</taxon>
        <taxon>Mycobacteriales</taxon>
        <taxon>Gordoniaceae</taxon>
        <taxon>Gordonia</taxon>
    </lineage>
</organism>
<keyword evidence="3" id="KW-1185">Reference proteome</keyword>
<name>A0A7I9VC39_9ACTN</name>
<gene>
    <name evidence="2" type="ORF">nbrc107696_32900</name>
</gene>
<dbReference type="EMBL" id="BJOV01000005">
    <property type="protein sequence ID" value="GEE02844.1"/>
    <property type="molecule type" value="Genomic_DNA"/>
</dbReference>
<reference evidence="3" key="1">
    <citation type="submission" date="2019-06" db="EMBL/GenBank/DDBJ databases">
        <title>Gordonia isolated from sludge of a wastewater treatment plant.</title>
        <authorList>
            <person name="Tamura T."/>
            <person name="Aoyama K."/>
            <person name="Kang Y."/>
            <person name="Saito S."/>
            <person name="Akiyama N."/>
            <person name="Yazawa K."/>
            <person name="Gonoi T."/>
            <person name="Mikami Y."/>
        </authorList>
    </citation>
    <scope>NUCLEOTIDE SEQUENCE [LARGE SCALE GENOMIC DNA]</scope>
    <source>
        <strain evidence="3">NBRC 107696</strain>
    </source>
</reference>
<evidence type="ECO:0000313" key="2">
    <source>
        <dbReference type="EMBL" id="GEE02844.1"/>
    </source>
</evidence>
<evidence type="ECO:0000256" key="1">
    <source>
        <dbReference type="SAM" id="Phobius"/>
    </source>
</evidence>
<protein>
    <recommendedName>
        <fullName evidence="4">DUF1345 domain-containing protein</fullName>
    </recommendedName>
</protein>
<sequence length="212" mass="22582">MRPAVRDAKGSTRYLTGLGVGLLIGAAIGFATQRWALAALSVMVTAAVVYLVWSIGLRWPADAEETRAHATAVSEDDEIGDLAVLAMLGATLATIIVLLLAADGADANVYAGVAVVAVVSAWAMLHTLYAEKYARMYYQGGVGGIDFNCDAPPRYVDFFYFSFNLGMTYQVSDTSVTDTAFRAVTLKHCLASYAYGTVIIACTINLVMNLLS</sequence>
<keyword evidence="1" id="KW-1133">Transmembrane helix</keyword>
<comment type="caution">
    <text evidence="2">The sequence shown here is derived from an EMBL/GenBank/DDBJ whole genome shotgun (WGS) entry which is preliminary data.</text>
</comment>
<dbReference type="Pfam" id="PF07077">
    <property type="entry name" value="DUF1345"/>
    <property type="match status" value="1"/>
</dbReference>
<evidence type="ECO:0000313" key="3">
    <source>
        <dbReference type="Proteomes" id="UP000444960"/>
    </source>
</evidence>
<dbReference type="Proteomes" id="UP000444960">
    <property type="component" value="Unassembled WGS sequence"/>
</dbReference>
<keyword evidence="1" id="KW-0812">Transmembrane</keyword>
<dbReference type="RefSeq" id="WP_161896478.1">
    <property type="nucleotide sequence ID" value="NZ_BJOV01000005.1"/>
</dbReference>
<feature type="transmembrane region" description="Helical" evidence="1">
    <location>
        <begin position="82"/>
        <end position="102"/>
    </location>
</feature>